<gene>
    <name evidence="2" type="ORF">A2149_03540</name>
</gene>
<reference evidence="2 3" key="1">
    <citation type="journal article" date="2016" name="Nat. Commun.">
        <title>Thousands of microbial genomes shed light on interconnected biogeochemical processes in an aquifer system.</title>
        <authorList>
            <person name="Anantharaman K."/>
            <person name="Brown C.T."/>
            <person name="Hug L.A."/>
            <person name="Sharon I."/>
            <person name="Castelle C.J."/>
            <person name="Probst A.J."/>
            <person name="Thomas B.C."/>
            <person name="Singh A."/>
            <person name="Wilkins M.J."/>
            <person name="Karaoz U."/>
            <person name="Brodie E.L."/>
            <person name="Williams K.H."/>
            <person name="Hubbard S.S."/>
            <person name="Banfield J.F."/>
        </authorList>
    </citation>
    <scope>NUCLEOTIDE SEQUENCE [LARGE SCALE GENOMIC DNA]</scope>
</reference>
<dbReference type="EMBL" id="MGDF01000056">
    <property type="protein sequence ID" value="OGL46230.1"/>
    <property type="molecule type" value="Genomic_DNA"/>
</dbReference>
<dbReference type="AlphaFoldDB" id="A0A1F7RXT0"/>
<proteinExistence type="predicted"/>
<evidence type="ECO:0000256" key="1">
    <source>
        <dbReference type="SAM" id="Coils"/>
    </source>
</evidence>
<dbReference type="Proteomes" id="UP000178435">
    <property type="component" value="Unassembled WGS sequence"/>
</dbReference>
<evidence type="ECO:0000313" key="3">
    <source>
        <dbReference type="Proteomes" id="UP000178435"/>
    </source>
</evidence>
<evidence type="ECO:0000313" key="2">
    <source>
        <dbReference type="EMBL" id="OGL46230.1"/>
    </source>
</evidence>
<protein>
    <submittedName>
        <fullName evidence="2">Uncharacterized protein</fullName>
    </submittedName>
</protein>
<sequence length="76" mass="9126">MKERELEEKIKLIDKEIDFQVNELVNTKRALNSEIDKMKIEIEAMKRFMSEFHSEFKGSYSRIKEIVVHEVNPELI</sequence>
<accession>A0A1F7RXT0</accession>
<keyword evidence="1" id="KW-0175">Coiled coil</keyword>
<comment type="caution">
    <text evidence="2">The sequence shown here is derived from an EMBL/GenBank/DDBJ whole genome shotgun (WGS) entry which is preliminary data.</text>
</comment>
<organism evidence="2 3">
    <name type="scientific">Candidatus Schekmanbacteria bacterium RBG_16_38_11</name>
    <dbReference type="NCBI Taxonomy" id="1817880"/>
    <lineage>
        <taxon>Bacteria</taxon>
        <taxon>Candidatus Schekmaniibacteriota</taxon>
    </lineage>
</organism>
<feature type="coiled-coil region" evidence="1">
    <location>
        <begin position="3"/>
        <end position="48"/>
    </location>
</feature>
<name>A0A1F7RXT0_9BACT</name>